<evidence type="ECO:0000256" key="2">
    <source>
        <dbReference type="ARBA" id="ARBA00022484"/>
    </source>
</evidence>
<dbReference type="GO" id="GO:0030422">
    <property type="term" value="P:siRNA processing"/>
    <property type="evidence" value="ECO:0007669"/>
    <property type="project" value="TreeGrafter"/>
</dbReference>
<dbReference type="Proteomes" id="UP000285301">
    <property type="component" value="Unassembled WGS sequence"/>
</dbReference>
<proteinExistence type="inferred from homology"/>
<dbReference type="STRING" id="1965070.A0A443R1K9"/>
<dbReference type="Pfam" id="PF26253">
    <property type="entry name" value="RdRP_head"/>
    <property type="match status" value="1"/>
</dbReference>
<evidence type="ECO:0000256" key="5">
    <source>
        <dbReference type="ARBA" id="ARBA00022884"/>
    </source>
</evidence>
<dbReference type="InterPro" id="IPR058752">
    <property type="entry name" value="RDRP_C_head"/>
</dbReference>
<keyword evidence="3 8" id="KW-0808">Transferase</keyword>
<keyword evidence="2 8" id="KW-0696">RNA-directed RNA polymerase</keyword>
<dbReference type="OrthoDB" id="6513042at2759"/>
<evidence type="ECO:0000256" key="4">
    <source>
        <dbReference type="ARBA" id="ARBA00022695"/>
    </source>
</evidence>
<feature type="domain" description="PH-like" evidence="10">
    <location>
        <begin position="118"/>
        <end position="260"/>
    </location>
</feature>
<evidence type="ECO:0000256" key="8">
    <source>
        <dbReference type="RuleBase" id="RU363098"/>
    </source>
</evidence>
<keyword evidence="5 8" id="KW-0694">RNA-binding</keyword>
<evidence type="ECO:0000259" key="9">
    <source>
        <dbReference type="Pfam" id="PF05183"/>
    </source>
</evidence>
<dbReference type="PANTHER" id="PTHR23079:SF55">
    <property type="entry name" value="RNA-DIRECTED RNA POLYMERASE"/>
    <property type="match status" value="1"/>
</dbReference>
<evidence type="ECO:0000256" key="1">
    <source>
        <dbReference type="ARBA" id="ARBA00005762"/>
    </source>
</evidence>
<dbReference type="EMBL" id="NCKU01002625">
    <property type="protein sequence ID" value="RWS09175.1"/>
    <property type="molecule type" value="Genomic_DNA"/>
</dbReference>
<comment type="similarity">
    <text evidence="1 8">Belongs to the RdRP family.</text>
</comment>
<dbReference type="Pfam" id="PF05183">
    <property type="entry name" value="RdRP"/>
    <property type="match status" value="1"/>
</dbReference>
<organism evidence="12 13">
    <name type="scientific">Dinothrombium tinctorium</name>
    <dbReference type="NCBI Taxonomy" id="1965070"/>
    <lineage>
        <taxon>Eukaryota</taxon>
        <taxon>Metazoa</taxon>
        <taxon>Ecdysozoa</taxon>
        <taxon>Arthropoda</taxon>
        <taxon>Chelicerata</taxon>
        <taxon>Arachnida</taxon>
        <taxon>Acari</taxon>
        <taxon>Acariformes</taxon>
        <taxon>Trombidiformes</taxon>
        <taxon>Prostigmata</taxon>
        <taxon>Anystina</taxon>
        <taxon>Parasitengona</taxon>
        <taxon>Trombidioidea</taxon>
        <taxon>Trombidiidae</taxon>
        <taxon>Dinothrombium</taxon>
    </lineage>
</organism>
<feature type="domain" description="RDRP C-terminal head" evidence="11">
    <location>
        <begin position="1052"/>
        <end position="1182"/>
    </location>
</feature>
<dbReference type="EC" id="2.7.7.48" evidence="8"/>
<dbReference type="InterPro" id="IPR057493">
    <property type="entry name" value="PH_RdRP-assoc"/>
</dbReference>
<comment type="caution">
    <text evidence="12">The sequence shown here is derived from an EMBL/GenBank/DDBJ whole genome shotgun (WGS) entry which is preliminary data.</text>
</comment>
<dbReference type="InterPro" id="IPR057596">
    <property type="entry name" value="RDRP_core"/>
</dbReference>
<accession>A0A443R1K9</accession>
<evidence type="ECO:0000256" key="6">
    <source>
        <dbReference type="ARBA" id="ARBA00023158"/>
    </source>
</evidence>
<protein>
    <recommendedName>
        <fullName evidence="8">RNA-dependent RNA polymerase</fullName>
        <ecNumber evidence="8">2.7.7.48</ecNumber>
    </recommendedName>
</protein>
<dbReference type="GO" id="GO:0031380">
    <property type="term" value="C:nuclear RNA-directed RNA polymerase complex"/>
    <property type="evidence" value="ECO:0007669"/>
    <property type="project" value="TreeGrafter"/>
</dbReference>
<dbReference type="InterPro" id="IPR007855">
    <property type="entry name" value="RDRP"/>
</dbReference>
<keyword evidence="6" id="KW-0943">RNA-mediated gene silencing</keyword>
<reference evidence="12 13" key="1">
    <citation type="journal article" date="2018" name="Gigascience">
        <title>Genomes of trombidid mites reveal novel predicted allergens and laterally-transferred genes associated with secondary metabolism.</title>
        <authorList>
            <person name="Dong X."/>
            <person name="Chaisiri K."/>
            <person name="Xia D."/>
            <person name="Armstrong S.D."/>
            <person name="Fang Y."/>
            <person name="Donnelly M.J."/>
            <person name="Kadowaki T."/>
            <person name="McGarry J.W."/>
            <person name="Darby A.C."/>
            <person name="Makepeace B.L."/>
        </authorList>
    </citation>
    <scope>NUCLEOTIDE SEQUENCE [LARGE SCALE GENOMIC DNA]</scope>
    <source>
        <strain evidence="12">UoL-WK</strain>
    </source>
</reference>
<gene>
    <name evidence="12" type="ORF">B4U79_15573</name>
</gene>
<evidence type="ECO:0000259" key="10">
    <source>
        <dbReference type="Pfam" id="PF25359"/>
    </source>
</evidence>
<sequence length="1392" mass="161757">MQHLEAQIVCLASHLIEERFQNCETRVKQHLEDVFRRCSADGIELRSIASHKSILYRDELLFEFDAKLYFRRLTTPLIRDMIAKLCENSMFQNIYLNPGLDFYELSMFSLGDKKCCQQVKASSISFGTIVDLSNFISHFEYRNVCKESIFVRFEHDISVVNIFFCMQLNFSRVRYKLSLDYAGIKAIVCSVSKRGAFGVYLFLKYPPKIFAFLKDLDLQKSDKGEDHIHEAHGTWVRYLQLPNFNEEIFGKCSVLKLQLSVVEDEINEAALHGFECPWSLINNWPHYNDIELYFGFIQDHFSNETNPITVRLNANEDEEFNIVYSIKCLQSHTLQLDDELRFKKQNTQFRKKISEYYQQNPEILEYTLSCIYNEMQTKFIVRIMQCLTSIFEAEKIADRKKRHESDNTVQVRTLVFTPTRILLQPKLYFKQTLFCRKPPEGSNAEDTSYRAEYAIRAVIRDDDGNELRLKCETNAERRNTSNRHFNMRNNYDENANLQNLIAKTQRRLIDSCFKMRLLEGVKIWNRLYEYLGCSMSQLKKHGFYLYAVDKYGQKASDIIQSFGEIHEKAVGKFVAKIGLAFSEVERFVDVSEAMIEYIKDEEMEYNHEVYGKKKYNFTDGIGMVSENIAEKIQRELKNTSLLFSVDRVPSAFQIRIGGCKGMLVVNPLLPNNTIKIRRSMRKFESNDMNLLGILKVSSVRAAYLNRPLITLLEQLKADESYISKLLSEHLSDFAEALLTEAKCKEVLLNFSNIHHNVKVSSLFSSGVSFLDEPFFRLCIETITKNHIKQLKDKMRIKISRNKGRTMFGVVDETGQLEYGQVFVRYTNAETKEVEDPLKGTVFITKFPCIHPGDIRLFEAVDIKELHHIVDCVVFPKKGPRPHPDEMAGSDLDGDEYAVIWDTNLFHEKNYKPMDYTSDKPKEINGRIELHHILDFIVNYIQNYSVGQIANMHLAFADQLEDGVFSSMCQILAKKYTTSLDFPKTGINEKLENYEIVQDFPDFMEKEETKSFYISHRLLGRLYRKTKFVEMGMGDDIAHGICKDNSEMLKHNDWETFKESAENAYKNYRDLMKELETQFGVQSETSIFLGFIDKSENHFVDSEASNELKYRIQELVRNVCRTIRNDFEAEFKDDDQEYLKLAKASAYYLITKEMNAKSDQKYYGLPWIVSTYLAKLAEQNKGQLPSNKEDFLPRICHEINEFLGIDPQTCTFDDAINLGGNILKDWLKSQSTACKLGCSENILRDEILTAYDKETVSNRLRYEAPSVGDIFINILRKFASVVLYPHKCSDLAKNALANAMKEPNLKCEKLICPLWLKSNPKLEKYVTQNEREFKKELRSVSNVEFVDGRWIEKNNTFYYLLVAFGCKSSLTVLKAVIATILATSNMDNRVFHQ</sequence>
<evidence type="ECO:0000313" key="13">
    <source>
        <dbReference type="Proteomes" id="UP000285301"/>
    </source>
</evidence>
<dbReference type="PANTHER" id="PTHR23079">
    <property type="entry name" value="RNA-DEPENDENT RNA POLYMERASE"/>
    <property type="match status" value="1"/>
</dbReference>
<evidence type="ECO:0000259" key="11">
    <source>
        <dbReference type="Pfam" id="PF26253"/>
    </source>
</evidence>
<feature type="domain" description="RDRP core" evidence="9">
    <location>
        <begin position="495"/>
        <end position="1024"/>
    </location>
</feature>
<keyword evidence="13" id="KW-1185">Reference proteome</keyword>
<dbReference type="GO" id="GO:0003968">
    <property type="term" value="F:RNA-directed RNA polymerase activity"/>
    <property type="evidence" value="ECO:0007669"/>
    <property type="project" value="UniProtKB-KW"/>
</dbReference>
<dbReference type="GO" id="GO:0003723">
    <property type="term" value="F:RNA binding"/>
    <property type="evidence" value="ECO:0007669"/>
    <property type="project" value="UniProtKB-KW"/>
</dbReference>
<dbReference type="Pfam" id="PF25359">
    <property type="entry name" value="PH_met_RdRP"/>
    <property type="match status" value="1"/>
</dbReference>
<comment type="catalytic activity">
    <reaction evidence="7 8">
        <text>RNA(n) + a ribonucleoside 5'-triphosphate = RNA(n+1) + diphosphate</text>
        <dbReference type="Rhea" id="RHEA:21248"/>
        <dbReference type="Rhea" id="RHEA-COMP:14527"/>
        <dbReference type="Rhea" id="RHEA-COMP:17342"/>
        <dbReference type="ChEBI" id="CHEBI:33019"/>
        <dbReference type="ChEBI" id="CHEBI:61557"/>
        <dbReference type="ChEBI" id="CHEBI:140395"/>
        <dbReference type="EC" id="2.7.7.48"/>
    </reaction>
</comment>
<name>A0A443R1K9_9ACAR</name>
<evidence type="ECO:0000313" key="12">
    <source>
        <dbReference type="EMBL" id="RWS09175.1"/>
    </source>
</evidence>
<evidence type="ECO:0000256" key="7">
    <source>
        <dbReference type="ARBA" id="ARBA00048744"/>
    </source>
</evidence>
<keyword evidence="4 8" id="KW-0548">Nucleotidyltransferase</keyword>
<evidence type="ECO:0000256" key="3">
    <source>
        <dbReference type="ARBA" id="ARBA00022679"/>
    </source>
</evidence>